<keyword evidence="3 6" id="KW-0812">Transmembrane</keyword>
<feature type="transmembrane region" description="Helical" evidence="6">
    <location>
        <begin position="448"/>
        <end position="469"/>
    </location>
</feature>
<dbReference type="eggNOG" id="KOG3604">
    <property type="taxonomic scope" value="Eukaryota"/>
</dbReference>
<dbReference type="Proteomes" id="UP000001542">
    <property type="component" value="Unassembled WGS sequence"/>
</dbReference>
<dbReference type="VEuPathDB" id="TrichDB:TVAGG3_0883160"/>
<feature type="transmembrane region" description="Helical" evidence="6">
    <location>
        <begin position="521"/>
        <end position="541"/>
    </location>
</feature>
<dbReference type="VEuPathDB" id="TrichDB:TVAG_396260"/>
<gene>
    <name evidence="8" type="ORF">TVAG_396260</name>
</gene>
<evidence type="ECO:0000256" key="5">
    <source>
        <dbReference type="ARBA" id="ARBA00023136"/>
    </source>
</evidence>
<evidence type="ECO:0000256" key="4">
    <source>
        <dbReference type="ARBA" id="ARBA00022989"/>
    </source>
</evidence>
<dbReference type="RefSeq" id="XP_001316663.1">
    <property type="nucleotide sequence ID" value="XM_001316628.1"/>
</dbReference>
<dbReference type="InterPro" id="IPR007735">
    <property type="entry name" value="Pecanex_C"/>
</dbReference>
<dbReference type="KEGG" id="tva:4762301"/>
<evidence type="ECO:0000256" key="3">
    <source>
        <dbReference type="ARBA" id="ARBA00022692"/>
    </source>
</evidence>
<feature type="transmembrane region" description="Helical" evidence="6">
    <location>
        <begin position="351"/>
        <end position="370"/>
    </location>
</feature>
<sequence length="1022" mass="116593">MIVFILLILVYLIPAFYDFTWTQSIQFSIVLSLFIFAIKITLVILTLIVNHTQIIPKKQQNTENTTITRKAQLSSNTPPEGIPQELWDLRNDIPYDGPITENIFSDLIDRGFEPNVVINFIKIVTESENQVSEADTSSENEKKDVLIICGHQFTLPFTRDSLDSLFGGNTSFFYVIIAFCVNFLMNVLCPMHMKTLPLPGKIWLCFVFGPALYSTLHPPEVDYYSTTTGDIYTGITRPASIACVVGILQFIQSNKLFPDLLKDSAIQENITEFIHWLYYFFVYGLYLFPLWTYLFIGHPITMLTWILEWASRYLFGHCGVTSCGNALILFIRSAILYAIITGILSANYSRLTLSLSCAIIVVILQIPTRICFKLSWRSLISVVFILCMGVVAYIGCYTGASTTFSTESVLYIFSMTFLGVFDILWPYGCAINRYIFFTTRFIPFTSNTVNFIRFLTPCFICPMVLGLTLSINPANFILTGFILIMCINKSFTEPHIFALALLIEKIFYEIELNLTDRTFGIFYSMMVLQKLVSVISVTDFWSRSRLPAVYQILDHFSGDTILEKITLYFVTLIIMSVPFADRSVTTIAFIWSFVTGAPYHIPSKFPYILLPFPPRPNSFWNQVLENRNIDIARNYLQHRTEHPIETPVYTSMTQSLVFSLYGLVRSGRLGIVSSNSFYLFLSEPLAAFVHIISIEPNSVLFQLRGLEYNDETICHLGEIAKLKDDISSYKDGVPNITSSCMYMITDWKTRATGVILWQYNVTKIKSSDAFISLTVDEMRFWSFLAFAVSAKPFIVENKLPPFELDGELDIDFQLAITVVEINVDDSMKKSLKWLEKNFMESIFTNDAIDRDKLFRVFHGHPEPIIQNAARNIVLYLSLCSMSLGPETDTTESCRAFISDTSLRYFVAPAQSTEFSEAFMQERKDLVAFEDKADGRFVLFFRLTEVVWDVLSVQKEFVRSYWASEAVEQIFFGEDNSERLSIQEDDHTMRNLIVQACDLPIGYPALVSPVMPSFSPPPNSTIS</sequence>
<feature type="transmembrane region" description="Helical" evidence="6">
    <location>
        <begin position="314"/>
        <end position="339"/>
    </location>
</feature>
<name>A2ESD7_TRIV3</name>
<protein>
    <recommendedName>
        <fullName evidence="7">Pecanex C-terminal domain-containing protein</fullName>
    </recommendedName>
</protein>
<evidence type="ECO:0000256" key="1">
    <source>
        <dbReference type="ARBA" id="ARBA00004141"/>
    </source>
</evidence>
<comment type="similarity">
    <text evidence="2">Belongs to the pecanex family.</text>
</comment>
<keyword evidence="9" id="KW-1185">Reference proteome</keyword>
<organism evidence="8 9">
    <name type="scientific">Trichomonas vaginalis (strain ATCC PRA-98 / G3)</name>
    <dbReference type="NCBI Taxonomy" id="412133"/>
    <lineage>
        <taxon>Eukaryota</taxon>
        <taxon>Metamonada</taxon>
        <taxon>Parabasalia</taxon>
        <taxon>Trichomonadida</taxon>
        <taxon>Trichomonadidae</taxon>
        <taxon>Trichomonas</taxon>
    </lineage>
</organism>
<dbReference type="PANTHER" id="PTHR12372">
    <property type="entry name" value="PECANEX"/>
    <property type="match status" value="1"/>
</dbReference>
<evidence type="ECO:0000256" key="2">
    <source>
        <dbReference type="ARBA" id="ARBA00010170"/>
    </source>
</evidence>
<dbReference type="OrthoDB" id="10037631at2759"/>
<reference evidence="8" key="2">
    <citation type="journal article" date="2007" name="Science">
        <title>Draft genome sequence of the sexually transmitted pathogen Trichomonas vaginalis.</title>
        <authorList>
            <person name="Carlton J.M."/>
            <person name="Hirt R.P."/>
            <person name="Silva J.C."/>
            <person name="Delcher A.L."/>
            <person name="Schatz M."/>
            <person name="Zhao Q."/>
            <person name="Wortman J.R."/>
            <person name="Bidwell S.L."/>
            <person name="Alsmark U.C.M."/>
            <person name="Besteiro S."/>
            <person name="Sicheritz-Ponten T."/>
            <person name="Noel C.J."/>
            <person name="Dacks J.B."/>
            <person name="Foster P.G."/>
            <person name="Simillion C."/>
            <person name="Van de Peer Y."/>
            <person name="Miranda-Saavedra D."/>
            <person name="Barton G.J."/>
            <person name="Westrop G.D."/>
            <person name="Mueller S."/>
            <person name="Dessi D."/>
            <person name="Fiori P.L."/>
            <person name="Ren Q."/>
            <person name="Paulsen I."/>
            <person name="Zhang H."/>
            <person name="Bastida-Corcuera F.D."/>
            <person name="Simoes-Barbosa A."/>
            <person name="Brown M.T."/>
            <person name="Hayes R.D."/>
            <person name="Mukherjee M."/>
            <person name="Okumura C.Y."/>
            <person name="Schneider R."/>
            <person name="Smith A.J."/>
            <person name="Vanacova S."/>
            <person name="Villalvazo M."/>
            <person name="Haas B.J."/>
            <person name="Pertea M."/>
            <person name="Feldblyum T.V."/>
            <person name="Utterback T.R."/>
            <person name="Shu C.L."/>
            <person name="Osoegawa K."/>
            <person name="de Jong P.J."/>
            <person name="Hrdy I."/>
            <person name="Horvathova L."/>
            <person name="Zubacova Z."/>
            <person name="Dolezal P."/>
            <person name="Malik S.B."/>
            <person name="Logsdon J.M. Jr."/>
            <person name="Henze K."/>
            <person name="Gupta A."/>
            <person name="Wang C.C."/>
            <person name="Dunne R.L."/>
            <person name="Upcroft J.A."/>
            <person name="Upcroft P."/>
            <person name="White O."/>
            <person name="Salzberg S.L."/>
            <person name="Tang P."/>
            <person name="Chiu C.-H."/>
            <person name="Lee Y.-S."/>
            <person name="Embley T.M."/>
            <person name="Coombs G.H."/>
            <person name="Mottram J.C."/>
            <person name="Tachezy J."/>
            <person name="Fraser-Liggett C.M."/>
            <person name="Johnson P.J."/>
        </authorList>
    </citation>
    <scope>NUCLEOTIDE SEQUENCE [LARGE SCALE GENOMIC DNA]</scope>
    <source>
        <strain evidence="8">G3</strain>
    </source>
</reference>
<feature type="transmembrane region" description="Helical" evidence="6">
    <location>
        <begin position="476"/>
        <end position="501"/>
    </location>
</feature>
<feature type="transmembrane region" description="Helical" evidence="6">
    <location>
        <begin position="172"/>
        <end position="193"/>
    </location>
</feature>
<dbReference type="PANTHER" id="PTHR12372:SF7">
    <property type="entry name" value="PROTEIN PECANEX"/>
    <property type="match status" value="1"/>
</dbReference>
<feature type="transmembrane region" description="Helical" evidence="6">
    <location>
        <begin position="273"/>
        <end position="294"/>
    </location>
</feature>
<dbReference type="Pfam" id="PF05041">
    <property type="entry name" value="Pecanex_C"/>
    <property type="match status" value="1"/>
</dbReference>
<dbReference type="InterPro" id="IPR039797">
    <property type="entry name" value="Pecanex"/>
</dbReference>
<evidence type="ECO:0000313" key="8">
    <source>
        <dbReference type="EMBL" id="EAY04440.1"/>
    </source>
</evidence>
<proteinExistence type="inferred from homology"/>
<feature type="transmembrane region" description="Helical" evidence="6">
    <location>
        <begin position="409"/>
        <end position="428"/>
    </location>
</feature>
<comment type="subcellular location">
    <subcellularLocation>
        <location evidence="1">Membrane</location>
        <topology evidence="1">Multi-pass membrane protein</topology>
    </subcellularLocation>
</comment>
<dbReference type="InParanoid" id="A2ESD7"/>
<accession>A2ESD7</accession>
<feature type="domain" description="Pecanex C-terminal" evidence="7">
    <location>
        <begin position="885"/>
        <end position="1014"/>
    </location>
</feature>
<evidence type="ECO:0000259" key="7">
    <source>
        <dbReference type="Pfam" id="PF05041"/>
    </source>
</evidence>
<dbReference type="AlphaFoldDB" id="A2ESD7"/>
<dbReference type="GO" id="GO:0016020">
    <property type="term" value="C:membrane"/>
    <property type="evidence" value="ECO:0007669"/>
    <property type="project" value="UniProtKB-SubCell"/>
</dbReference>
<dbReference type="EMBL" id="DS113475">
    <property type="protein sequence ID" value="EAY04440.1"/>
    <property type="molecule type" value="Genomic_DNA"/>
</dbReference>
<evidence type="ECO:0000313" key="9">
    <source>
        <dbReference type="Proteomes" id="UP000001542"/>
    </source>
</evidence>
<evidence type="ECO:0000256" key="6">
    <source>
        <dbReference type="SAM" id="Phobius"/>
    </source>
</evidence>
<feature type="transmembrane region" description="Helical" evidence="6">
    <location>
        <begin position="561"/>
        <end position="580"/>
    </location>
</feature>
<reference evidence="8" key="1">
    <citation type="submission" date="2006-10" db="EMBL/GenBank/DDBJ databases">
        <authorList>
            <person name="Amadeo P."/>
            <person name="Zhao Q."/>
            <person name="Wortman J."/>
            <person name="Fraser-Liggett C."/>
            <person name="Carlton J."/>
        </authorList>
    </citation>
    <scope>NUCLEOTIDE SEQUENCE</scope>
    <source>
        <strain evidence="8">G3</strain>
    </source>
</reference>
<feature type="transmembrane region" description="Helical" evidence="6">
    <location>
        <begin position="25"/>
        <end position="49"/>
    </location>
</feature>
<keyword evidence="5 6" id="KW-0472">Membrane</keyword>
<keyword evidence="4 6" id="KW-1133">Transmembrane helix</keyword>
<feature type="transmembrane region" description="Helical" evidence="6">
    <location>
        <begin position="376"/>
        <end position="397"/>
    </location>
</feature>